<gene>
    <name evidence="4" type="ORF">B9J77_03825</name>
</gene>
<dbReference type="PANTHER" id="PTHR43096:SF52">
    <property type="entry name" value="DNAJ HOMOLOG 1, MITOCHONDRIAL-RELATED"/>
    <property type="match status" value="1"/>
</dbReference>
<dbReference type="InterPro" id="IPR018253">
    <property type="entry name" value="DnaJ_domain_CS"/>
</dbReference>
<dbReference type="GO" id="GO:0005737">
    <property type="term" value="C:cytoplasm"/>
    <property type="evidence" value="ECO:0007669"/>
    <property type="project" value="TreeGrafter"/>
</dbReference>
<dbReference type="Proteomes" id="UP000266287">
    <property type="component" value="Unassembled WGS sequence"/>
</dbReference>
<feature type="transmembrane region" description="Helical" evidence="2">
    <location>
        <begin position="515"/>
        <end position="539"/>
    </location>
</feature>
<evidence type="ECO:0000259" key="3">
    <source>
        <dbReference type="PROSITE" id="PS50076"/>
    </source>
</evidence>
<dbReference type="SMART" id="SM00271">
    <property type="entry name" value="DnaJ"/>
    <property type="match status" value="1"/>
</dbReference>
<dbReference type="Gene3D" id="1.10.287.110">
    <property type="entry name" value="DnaJ domain"/>
    <property type="match status" value="1"/>
</dbReference>
<dbReference type="InterPro" id="IPR036869">
    <property type="entry name" value="J_dom_sf"/>
</dbReference>
<dbReference type="AlphaFoldDB" id="A0A399FUJ6"/>
<dbReference type="InterPro" id="IPR001623">
    <property type="entry name" value="DnaJ_domain"/>
</dbReference>
<sequence length="582" mass="65516">MSNKEQFKKIDNFLSLMGERSIYGFLDISPSSCSTEEILSKYEAKYRHAQKNSKILKQEDWAIPTMRVLPLIKEVLTDGRKKKEYDEYCLHKARDEILYDFSRFTEKDNILHKGELDFIISSGEEKGVDESVILKWINGWAKGKVTIRDAEATDKTAEEILEEDFVVAVSVDKKLYPSTIRFLYKKGKSLGFNALTIAELVDEWAIKHKAEVKIVGKEKAGKPSDKTHYEVLGISRDADHEKIKGAYGEEFREYIHSRDKAEASVRFAPVKEAWECLRDPERKKKYDKQLKKKKEATVFLKGNPKIEIVNGDGREKKEFEFKNIRLWAAPSVSFIVKNGGGGILDASVRTSHPWLSVDADRVHQSRLPQKITITISPKKDKKKNYFGSKGRGFVEISLQKGSRTKAERIYVRFNVELPQRALRRFRLGTIPALAIIGGAIGLFGSVYLPSLQMIGQNLVLLGFAGRTLIAAGALFVIIYAIKKNIKKGLGVLLWTGILAAPLLGVAYALESIPHNLIIAISSALYLLPLGFFLLTKPLFRHAHKSKRNIMSYIWIVAIVAGLAAVASVFGEDISHLLSGFIN</sequence>
<dbReference type="PROSITE" id="PS00636">
    <property type="entry name" value="DNAJ_1"/>
    <property type="match status" value="1"/>
</dbReference>
<keyword evidence="1" id="KW-0143">Chaperone</keyword>
<protein>
    <recommendedName>
        <fullName evidence="3">J domain-containing protein</fullName>
    </recommendedName>
</protein>
<evidence type="ECO:0000256" key="2">
    <source>
        <dbReference type="SAM" id="Phobius"/>
    </source>
</evidence>
<feature type="transmembrane region" description="Helical" evidence="2">
    <location>
        <begin position="488"/>
        <end position="509"/>
    </location>
</feature>
<dbReference type="CDD" id="cd06257">
    <property type="entry name" value="DnaJ"/>
    <property type="match status" value="1"/>
</dbReference>
<name>A0A399FUJ6_UNCN2</name>
<feature type="transmembrane region" description="Helical" evidence="2">
    <location>
        <begin position="551"/>
        <end position="570"/>
    </location>
</feature>
<evidence type="ECO:0000313" key="4">
    <source>
        <dbReference type="EMBL" id="RII00048.1"/>
    </source>
</evidence>
<feature type="domain" description="J" evidence="3">
    <location>
        <begin position="227"/>
        <end position="290"/>
    </location>
</feature>
<dbReference type="EMBL" id="NDHY01000008">
    <property type="protein sequence ID" value="RII00048.1"/>
    <property type="molecule type" value="Genomic_DNA"/>
</dbReference>
<dbReference type="PROSITE" id="PS50076">
    <property type="entry name" value="DNAJ_2"/>
    <property type="match status" value="1"/>
</dbReference>
<keyword evidence="2" id="KW-1133">Transmembrane helix</keyword>
<proteinExistence type="predicted"/>
<dbReference type="SUPFAM" id="SSF46565">
    <property type="entry name" value="Chaperone J-domain"/>
    <property type="match status" value="1"/>
</dbReference>
<evidence type="ECO:0000256" key="1">
    <source>
        <dbReference type="ARBA" id="ARBA00023186"/>
    </source>
</evidence>
<feature type="transmembrane region" description="Helical" evidence="2">
    <location>
        <begin position="460"/>
        <end position="481"/>
    </location>
</feature>
<accession>A0A399FUJ6</accession>
<feature type="transmembrane region" description="Helical" evidence="2">
    <location>
        <begin position="427"/>
        <end position="448"/>
    </location>
</feature>
<dbReference type="Pfam" id="PF00226">
    <property type="entry name" value="DnaJ"/>
    <property type="match status" value="1"/>
</dbReference>
<keyword evidence="2" id="KW-0472">Membrane</keyword>
<dbReference type="GO" id="GO:0051082">
    <property type="term" value="F:unfolded protein binding"/>
    <property type="evidence" value="ECO:0007669"/>
    <property type="project" value="TreeGrafter"/>
</dbReference>
<keyword evidence="2" id="KW-0812">Transmembrane</keyword>
<comment type="caution">
    <text evidence="4">The sequence shown here is derived from an EMBL/GenBank/DDBJ whole genome shotgun (WGS) entry which is preliminary data.</text>
</comment>
<evidence type="ECO:0000313" key="5">
    <source>
        <dbReference type="Proteomes" id="UP000266287"/>
    </source>
</evidence>
<reference evidence="4 5" key="1">
    <citation type="submission" date="2018-08" db="EMBL/GenBank/DDBJ databases">
        <title>Draft genome of candidate division NPL-UPA2 bacterium Unc8 that adapted to ultra-basic serpentinizing groundwater.</title>
        <authorList>
            <person name="Ishii S."/>
            <person name="Suzuki S."/>
            <person name="Nealson K.H."/>
        </authorList>
    </citation>
    <scope>NUCLEOTIDE SEQUENCE [LARGE SCALE GENOMIC DNA]</scope>
    <source>
        <strain evidence="4">Unc8</strain>
    </source>
</reference>
<organism evidence="4 5">
    <name type="scientific">candidate division NPL-UPA2 bacterium Unc8</name>
    <dbReference type="NCBI Taxonomy" id="1980939"/>
    <lineage>
        <taxon>Bacteria</taxon>
    </lineage>
</organism>
<dbReference type="PRINTS" id="PR00625">
    <property type="entry name" value="JDOMAIN"/>
</dbReference>
<dbReference type="GO" id="GO:0042026">
    <property type="term" value="P:protein refolding"/>
    <property type="evidence" value="ECO:0007669"/>
    <property type="project" value="TreeGrafter"/>
</dbReference>
<dbReference type="PANTHER" id="PTHR43096">
    <property type="entry name" value="DNAJ HOMOLOG 1, MITOCHONDRIAL-RELATED"/>
    <property type="match status" value="1"/>
</dbReference>